<dbReference type="Proteomes" id="UP000592216">
    <property type="component" value="Unassembled WGS sequence"/>
</dbReference>
<evidence type="ECO:0000313" key="1">
    <source>
        <dbReference type="EMBL" id="NVO25748.1"/>
    </source>
</evidence>
<organism evidence="1 2">
    <name type="scientific">Donghicola mangrovi</name>
    <dbReference type="NCBI Taxonomy" id="2729614"/>
    <lineage>
        <taxon>Bacteria</taxon>
        <taxon>Pseudomonadati</taxon>
        <taxon>Pseudomonadota</taxon>
        <taxon>Alphaproteobacteria</taxon>
        <taxon>Rhodobacterales</taxon>
        <taxon>Roseobacteraceae</taxon>
        <taxon>Donghicola</taxon>
    </lineage>
</organism>
<sequence length="86" mass="9266">MDQEDCTQNNQFAYDDYEITGPALSEPPTKEEIQALIGLMIVLSAQGLSYEALSGLLQDKLCPEGLISSILSEANVSRYPGDDGPS</sequence>
<dbReference type="RefSeq" id="WP_177159260.1">
    <property type="nucleotide sequence ID" value="NZ_JABCJE010000030.1"/>
</dbReference>
<name>A0A850QFN0_9RHOB</name>
<accession>A0A850QFN0</accession>
<proteinExistence type="predicted"/>
<comment type="caution">
    <text evidence="1">The sequence shown here is derived from an EMBL/GenBank/DDBJ whole genome shotgun (WGS) entry which is preliminary data.</text>
</comment>
<evidence type="ECO:0000313" key="2">
    <source>
        <dbReference type="Proteomes" id="UP000592216"/>
    </source>
</evidence>
<reference evidence="1 2" key="1">
    <citation type="submission" date="2020-04" db="EMBL/GenBank/DDBJ databases">
        <title>Donghicola sp., a member of the Rhodobacteraceae family isolated from mangrove forest in Thailand.</title>
        <authorList>
            <person name="Charoenyingcharoen P."/>
            <person name="Yukphan P."/>
        </authorList>
    </citation>
    <scope>NUCLEOTIDE SEQUENCE [LARGE SCALE GENOMIC DNA]</scope>
    <source>
        <strain evidence="1 2">B5-SW-15</strain>
    </source>
</reference>
<dbReference type="AlphaFoldDB" id="A0A850QFN0"/>
<dbReference type="EMBL" id="JABCJE010000030">
    <property type="protein sequence ID" value="NVO25748.1"/>
    <property type="molecule type" value="Genomic_DNA"/>
</dbReference>
<gene>
    <name evidence="1" type="ORF">HJ536_20590</name>
</gene>
<protein>
    <submittedName>
        <fullName evidence="1">Uncharacterized protein</fullName>
    </submittedName>
</protein>